<reference evidence="1" key="1">
    <citation type="submission" date="2021-06" db="EMBL/GenBank/DDBJ databases">
        <authorList>
            <person name="Kallberg Y."/>
            <person name="Tangrot J."/>
            <person name="Rosling A."/>
        </authorList>
    </citation>
    <scope>NUCLEOTIDE SEQUENCE</scope>
    <source>
        <strain evidence="1">MA453B</strain>
    </source>
</reference>
<protein>
    <submittedName>
        <fullName evidence="1">28789_t:CDS:1</fullName>
    </submittedName>
</protein>
<name>A0A9N9KIC1_9GLOM</name>
<keyword evidence="2" id="KW-1185">Reference proteome</keyword>
<dbReference type="AlphaFoldDB" id="A0A9N9KIC1"/>
<gene>
    <name evidence="1" type="ORF">DERYTH_LOCUS28231</name>
</gene>
<evidence type="ECO:0000313" key="2">
    <source>
        <dbReference type="Proteomes" id="UP000789405"/>
    </source>
</evidence>
<accession>A0A9N9KIC1</accession>
<organism evidence="1 2">
    <name type="scientific">Dentiscutata erythropus</name>
    <dbReference type="NCBI Taxonomy" id="1348616"/>
    <lineage>
        <taxon>Eukaryota</taxon>
        <taxon>Fungi</taxon>
        <taxon>Fungi incertae sedis</taxon>
        <taxon>Mucoromycota</taxon>
        <taxon>Glomeromycotina</taxon>
        <taxon>Glomeromycetes</taxon>
        <taxon>Diversisporales</taxon>
        <taxon>Gigasporaceae</taxon>
        <taxon>Dentiscutata</taxon>
    </lineage>
</organism>
<dbReference type="EMBL" id="CAJVPY010069163">
    <property type="protein sequence ID" value="CAG8827135.1"/>
    <property type="molecule type" value="Genomic_DNA"/>
</dbReference>
<sequence length="40" mass="4845">MGISLEEYDRLIGEIENEMKEQCDEKYFKHKKVLARKKDV</sequence>
<feature type="non-terminal residue" evidence="1">
    <location>
        <position position="40"/>
    </location>
</feature>
<dbReference type="Proteomes" id="UP000789405">
    <property type="component" value="Unassembled WGS sequence"/>
</dbReference>
<proteinExistence type="predicted"/>
<comment type="caution">
    <text evidence="1">The sequence shown here is derived from an EMBL/GenBank/DDBJ whole genome shotgun (WGS) entry which is preliminary data.</text>
</comment>
<evidence type="ECO:0000313" key="1">
    <source>
        <dbReference type="EMBL" id="CAG8827135.1"/>
    </source>
</evidence>